<feature type="transmembrane region" description="Helical" evidence="1">
    <location>
        <begin position="159"/>
        <end position="179"/>
    </location>
</feature>
<reference evidence="2" key="1">
    <citation type="submission" date="2023-05" db="EMBL/GenBank/DDBJ databases">
        <authorList>
            <person name="Zhang X."/>
        </authorList>
    </citation>
    <scope>NUCLEOTIDE SEQUENCE</scope>
    <source>
        <strain evidence="2">YF14B1</strain>
    </source>
</reference>
<organism evidence="2 3">
    <name type="scientific">Xanthocytophaga flava</name>
    <dbReference type="NCBI Taxonomy" id="3048013"/>
    <lineage>
        <taxon>Bacteria</taxon>
        <taxon>Pseudomonadati</taxon>
        <taxon>Bacteroidota</taxon>
        <taxon>Cytophagia</taxon>
        <taxon>Cytophagales</taxon>
        <taxon>Rhodocytophagaceae</taxon>
        <taxon>Xanthocytophaga</taxon>
    </lineage>
</organism>
<feature type="transmembrane region" description="Helical" evidence="1">
    <location>
        <begin position="66"/>
        <end position="82"/>
    </location>
</feature>
<dbReference type="RefSeq" id="WP_313986416.1">
    <property type="nucleotide sequence ID" value="NZ_JASJOS010000016.1"/>
</dbReference>
<sequence>MSPIHSTLIILHVIAGTLGLGIGTIAIINYKKASIHKRYGRYFLWLLSIVVGSAVVGLFFFRINAFLVMLTLLSGYVGYAGYRTVHLRQQRSTLSDVMIALIVLLVGIGYVAWLKQFETKWPSSIIYSTLAAIVIVTVYDLIKYFWLHNQLKNWWIYEHIYKMFSAFSALLSAFMGTILPDWHPYSQLGPSVISLWLIGYFIWTQINAPRQKTTKQIL</sequence>
<evidence type="ECO:0000313" key="2">
    <source>
        <dbReference type="EMBL" id="MDJ1484751.1"/>
    </source>
</evidence>
<dbReference type="EMBL" id="JASJOS010000016">
    <property type="protein sequence ID" value="MDJ1484751.1"/>
    <property type="molecule type" value="Genomic_DNA"/>
</dbReference>
<evidence type="ECO:0008006" key="4">
    <source>
        <dbReference type="Google" id="ProtNLM"/>
    </source>
</evidence>
<feature type="transmembrane region" description="Helical" evidence="1">
    <location>
        <begin position="94"/>
        <end position="113"/>
    </location>
</feature>
<evidence type="ECO:0000313" key="3">
    <source>
        <dbReference type="Proteomes" id="UP001241110"/>
    </source>
</evidence>
<proteinExistence type="predicted"/>
<protein>
    <recommendedName>
        <fullName evidence="4">DUF2306 domain-containing protein</fullName>
    </recommendedName>
</protein>
<name>A0AAE3QX11_9BACT</name>
<feature type="transmembrane region" description="Helical" evidence="1">
    <location>
        <begin position="185"/>
        <end position="203"/>
    </location>
</feature>
<feature type="transmembrane region" description="Helical" evidence="1">
    <location>
        <begin position="6"/>
        <end position="30"/>
    </location>
</feature>
<gene>
    <name evidence="2" type="ORF">QNI16_29900</name>
</gene>
<feature type="transmembrane region" description="Helical" evidence="1">
    <location>
        <begin position="125"/>
        <end position="147"/>
    </location>
</feature>
<accession>A0AAE3QX11</accession>
<keyword evidence="1" id="KW-0472">Membrane</keyword>
<dbReference type="AlphaFoldDB" id="A0AAE3QX11"/>
<feature type="transmembrane region" description="Helical" evidence="1">
    <location>
        <begin position="42"/>
        <end position="60"/>
    </location>
</feature>
<comment type="caution">
    <text evidence="2">The sequence shown here is derived from an EMBL/GenBank/DDBJ whole genome shotgun (WGS) entry which is preliminary data.</text>
</comment>
<evidence type="ECO:0000256" key="1">
    <source>
        <dbReference type="SAM" id="Phobius"/>
    </source>
</evidence>
<dbReference type="Proteomes" id="UP001241110">
    <property type="component" value="Unassembled WGS sequence"/>
</dbReference>
<keyword evidence="1" id="KW-1133">Transmembrane helix</keyword>
<keyword evidence="1" id="KW-0812">Transmembrane</keyword>